<protein>
    <submittedName>
        <fullName evidence="6">Kinesin motor family protein</fullName>
    </submittedName>
</protein>
<dbReference type="Proteomes" id="UP000325081">
    <property type="component" value="Unassembled WGS sequence"/>
</dbReference>
<dbReference type="GO" id="GO:0008017">
    <property type="term" value="F:microtubule binding"/>
    <property type="evidence" value="ECO:0007669"/>
    <property type="project" value="InterPro"/>
</dbReference>
<dbReference type="InterPro" id="IPR001752">
    <property type="entry name" value="Kinesin_motor_dom"/>
</dbReference>
<dbReference type="PANTHER" id="PTHR47968">
    <property type="entry name" value="CENTROMERE PROTEIN E"/>
    <property type="match status" value="1"/>
</dbReference>
<dbReference type="InterPro" id="IPR027417">
    <property type="entry name" value="P-loop_NTPase"/>
</dbReference>
<dbReference type="PROSITE" id="PS50067">
    <property type="entry name" value="KINESIN_MOTOR_2"/>
    <property type="match status" value="1"/>
</dbReference>
<evidence type="ECO:0000259" key="5">
    <source>
        <dbReference type="PROSITE" id="PS50067"/>
    </source>
</evidence>
<evidence type="ECO:0000256" key="2">
    <source>
        <dbReference type="ARBA" id="ARBA00023175"/>
    </source>
</evidence>
<dbReference type="GO" id="GO:0007018">
    <property type="term" value="P:microtubule-based movement"/>
    <property type="evidence" value="ECO:0007669"/>
    <property type="project" value="InterPro"/>
</dbReference>
<keyword evidence="1 4" id="KW-0175">Coiled coil</keyword>
<feature type="non-terminal residue" evidence="6">
    <location>
        <position position="448"/>
    </location>
</feature>
<evidence type="ECO:0000256" key="4">
    <source>
        <dbReference type="SAM" id="Coils"/>
    </source>
</evidence>
<dbReference type="InterPro" id="IPR027640">
    <property type="entry name" value="Kinesin-like_fam"/>
</dbReference>
<name>A0A5A7QXL4_STRAF</name>
<evidence type="ECO:0000256" key="1">
    <source>
        <dbReference type="ARBA" id="ARBA00023054"/>
    </source>
</evidence>
<reference evidence="7" key="1">
    <citation type="journal article" date="2019" name="Curr. Biol.">
        <title>Genome Sequence of Striga asiatica Provides Insight into the Evolution of Plant Parasitism.</title>
        <authorList>
            <person name="Yoshida S."/>
            <person name="Kim S."/>
            <person name="Wafula E.K."/>
            <person name="Tanskanen J."/>
            <person name="Kim Y.M."/>
            <person name="Honaas L."/>
            <person name="Yang Z."/>
            <person name="Spallek T."/>
            <person name="Conn C.E."/>
            <person name="Ichihashi Y."/>
            <person name="Cheong K."/>
            <person name="Cui S."/>
            <person name="Der J.P."/>
            <person name="Gundlach H."/>
            <person name="Jiao Y."/>
            <person name="Hori C."/>
            <person name="Ishida J.K."/>
            <person name="Kasahara H."/>
            <person name="Kiba T."/>
            <person name="Kim M.S."/>
            <person name="Koo N."/>
            <person name="Laohavisit A."/>
            <person name="Lee Y.H."/>
            <person name="Lumba S."/>
            <person name="McCourt P."/>
            <person name="Mortimer J.C."/>
            <person name="Mutuku J.M."/>
            <person name="Nomura T."/>
            <person name="Sasaki-Sekimoto Y."/>
            <person name="Seto Y."/>
            <person name="Wang Y."/>
            <person name="Wakatake T."/>
            <person name="Sakakibara H."/>
            <person name="Demura T."/>
            <person name="Yamaguchi S."/>
            <person name="Yoneyama K."/>
            <person name="Manabe R.I."/>
            <person name="Nelson D.C."/>
            <person name="Schulman A.H."/>
            <person name="Timko M.P."/>
            <person name="dePamphilis C.W."/>
            <person name="Choi D."/>
            <person name="Shirasu K."/>
        </authorList>
    </citation>
    <scope>NUCLEOTIDE SEQUENCE [LARGE SCALE GENOMIC DNA]</scope>
    <source>
        <strain evidence="7">cv. UVA1</strain>
    </source>
</reference>
<feature type="coiled-coil region" evidence="4">
    <location>
        <begin position="188"/>
        <end position="242"/>
    </location>
</feature>
<proteinExistence type="inferred from homology"/>
<dbReference type="AlphaFoldDB" id="A0A5A7QXL4"/>
<dbReference type="SUPFAM" id="SSF52540">
    <property type="entry name" value="P-loop containing nucleoside triphosphate hydrolases"/>
    <property type="match status" value="1"/>
</dbReference>
<evidence type="ECO:0000256" key="3">
    <source>
        <dbReference type="PROSITE-ProRule" id="PRU00283"/>
    </source>
</evidence>
<gene>
    <name evidence="6" type="ORF">STAS_27388</name>
</gene>
<comment type="similarity">
    <text evidence="3">Belongs to the TRAFAC class myosin-kinesin ATPase superfamily. Kinesin family.</text>
</comment>
<accession>A0A5A7QXL4</accession>
<dbReference type="GO" id="GO:0003777">
    <property type="term" value="F:microtubule motor activity"/>
    <property type="evidence" value="ECO:0007669"/>
    <property type="project" value="InterPro"/>
</dbReference>
<dbReference type="GO" id="GO:0005524">
    <property type="term" value="F:ATP binding"/>
    <property type="evidence" value="ECO:0007669"/>
    <property type="project" value="InterPro"/>
</dbReference>
<keyword evidence="2" id="KW-0505">Motor protein</keyword>
<comment type="caution">
    <text evidence="6">The sequence shown here is derived from an EMBL/GenBank/DDBJ whole genome shotgun (WGS) entry which is preliminary data.</text>
</comment>
<dbReference type="InterPro" id="IPR036961">
    <property type="entry name" value="Kinesin_motor_dom_sf"/>
</dbReference>
<organism evidence="6 7">
    <name type="scientific">Striga asiatica</name>
    <name type="common">Asiatic witchweed</name>
    <name type="synonym">Buchnera asiatica</name>
    <dbReference type="NCBI Taxonomy" id="4170"/>
    <lineage>
        <taxon>Eukaryota</taxon>
        <taxon>Viridiplantae</taxon>
        <taxon>Streptophyta</taxon>
        <taxon>Embryophyta</taxon>
        <taxon>Tracheophyta</taxon>
        <taxon>Spermatophyta</taxon>
        <taxon>Magnoliopsida</taxon>
        <taxon>eudicotyledons</taxon>
        <taxon>Gunneridae</taxon>
        <taxon>Pentapetalae</taxon>
        <taxon>asterids</taxon>
        <taxon>lamiids</taxon>
        <taxon>Lamiales</taxon>
        <taxon>Orobanchaceae</taxon>
        <taxon>Buchnereae</taxon>
        <taxon>Striga</taxon>
    </lineage>
</organism>
<dbReference type="Gene3D" id="3.40.850.10">
    <property type="entry name" value="Kinesin motor domain"/>
    <property type="match status" value="2"/>
</dbReference>
<feature type="domain" description="Kinesin motor" evidence="5">
    <location>
        <begin position="1"/>
        <end position="83"/>
    </location>
</feature>
<dbReference type="OrthoDB" id="1750029at2759"/>
<comment type="caution">
    <text evidence="3">Lacks conserved residue(s) required for the propagation of feature annotation.</text>
</comment>
<dbReference type="SMART" id="SM00129">
    <property type="entry name" value="KISc"/>
    <property type="match status" value="1"/>
</dbReference>
<dbReference type="EMBL" id="BKCP01009070">
    <property type="protein sequence ID" value="GER50105.1"/>
    <property type="molecule type" value="Genomic_DNA"/>
</dbReference>
<sequence>MCGSEDRNTERLISYQATRSKIKEEDERNENRETFYFSDVENEKNEKDMEREFLLRMSYMEIYNEEINDLLAPEHRKLRIRESIEIIESKERSGDVAAEFSCDADMLFEVFSFATSIQTFRCSAILMFLRACPLSRQQTHAYSVTSVGWECKYCHICNITLAQIYADETKSSLQFASSALRVTNCAHVNEILTDVALLKRQKKEIEKLRAKLLFVCSHGLHSERLEEEILNLRNTLLKSELERVGISLKLKEEKRAQVEREEKLQVQGKKIENLTSMVLCANREETSDAYKKSSEATLPFEELVKEESTYELSKQDKDCNAVLWKILDFLILMLCCMLSQKVVPKKRSSTMEKGGFTELQADYENLLIEFETHWIMSDIQINQLMRKLEVGDKKCKECVVHNIYSLTHEDGSRSLRDSDAILVIKQLQEKVFPSCIAFVLQCSRCLPS</sequence>
<keyword evidence="7" id="KW-1185">Reference proteome</keyword>
<dbReference type="PANTHER" id="PTHR47968:SF75">
    <property type="entry name" value="CENTROMERE-ASSOCIATED PROTEIN E"/>
    <property type="match status" value="1"/>
</dbReference>
<evidence type="ECO:0000313" key="6">
    <source>
        <dbReference type="EMBL" id="GER50105.1"/>
    </source>
</evidence>
<evidence type="ECO:0000313" key="7">
    <source>
        <dbReference type="Proteomes" id="UP000325081"/>
    </source>
</evidence>